<evidence type="ECO:0000313" key="2">
    <source>
        <dbReference type="Proteomes" id="UP001162131"/>
    </source>
</evidence>
<keyword evidence="2" id="KW-1185">Reference proteome</keyword>
<name>A0AAU9IRL0_9CILI</name>
<organism evidence="1 2">
    <name type="scientific">Blepharisma stoltei</name>
    <dbReference type="NCBI Taxonomy" id="1481888"/>
    <lineage>
        <taxon>Eukaryota</taxon>
        <taxon>Sar</taxon>
        <taxon>Alveolata</taxon>
        <taxon>Ciliophora</taxon>
        <taxon>Postciliodesmatophora</taxon>
        <taxon>Heterotrichea</taxon>
        <taxon>Heterotrichida</taxon>
        <taxon>Blepharismidae</taxon>
        <taxon>Blepharisma</taxon>
    </lineage>
</organism>
<sequence length="172" mass="21181">MINVYINQPKKNCNEKSSKTSISAKSSIKKYFLKKNYYRSKWKHHRFIYHNHSAHNPWEINEKSYKFDERSSLILEFYYSIRDRNFKFDEILASFYRQCEECIRTHGKLAKILYDYETKLTFNSYYKENKRFDKEEGKKIFQKNKREYIPMKNMKFLELISGIYKSFSNEML</sequence>
<dbReference type="EMBL" id="CAJZBQ010000016">
    <property type="protein sequence ID" value="CAG9316683.1"/>
    <property type="molecule type" value="Genomic_DNA"/>
</dbReference>
<dbReference type="Proteomes" id="UP001162131">
    <property type="component" value="Unassembled WGS sequence"/>
</dbReference>
<protein>
    <submittedName>
        <fullName evidence="1">Uncharacterized protein</fullName>
    </submittedName>
</protein>
<gene>
    <name evidence="1" type="ORF">BSTOLATCC_MIC16790</name>
</gene>
<comment type="caution">
    <text evidence="1">The sequence shown here is derived from an EMBL/GenBank/DDBJ whole genome shotgun (WGS) entry which is preliminary data.</text>
</comment>
<proteinExistence type="predicted"/>
<dbReference type="AlphaFoldDB" id="A0AAU9IRL0"/>
<accession>A0AAU9IRL0</accession>
<reference evidence="1" key="1">
    <citation type="submission" date="2021-09" db="EMBL/GenBank/DDBJ databases">
        <authorList>
            <consortium name="AG Swart"/>
            <person name="Singh M."/>
            <person name="Singh A."/>
            <person name="Seah K."/>
            <person name="Emmerich C."/>
        </authorList>
    </citation>
    <scope>NUCLEOTIDE SEQUENCE</scope>
    <source>
        <strain evidence="1">ATCC30299</strain>
    </source>
</reference>
<evidence type="ECO:0000313" key="1">
    <source>
        <dbReference type="EMBL" id="CAG9316683.1"/>
    </source>
</evidence>